<keyword evidence="1" id="KW-0808">Transferase</keyword>
<keyword evidence="2" id="KW-1133">Transmembrane helix</keyword>
<feature type="transmembrane region" description="Helical" evidence="2">
    <location>
        <begin position="41"/>
        <end position="63"/>
    </location>
</feature>
<keyword evidence="2" id="KW-0812">Transmembrane</keyword>
<dbReference type="Gene3D" id="3.40.630.30">
    <property type="match status" value="1"/>
</dbReference>
<accession>A0A1L9STU4</accession>
<sequence>MAEEIPQLTTYPAADEADQIASLKLIADSVAQQRQLAARSVIFHPVSVGVAMVPLAVAYRILYKTRGDWPLILTTWAGCVMALLLAVRYLTGGYIDEAERVGTWKWLNTATTTATDTGAGFDSTKSTMLVTKFGENIIGTLVLAEQKKQTGVIRAWTVKQRYRGKGVGRDLLEEAVKFCRDKGWEGPVFDDEHANSARVLPGMFNGGFDGGEKRAREMLAGLQST</sequence>
<dbReference type="RefSeq" id="XP_022585140.1">
    <property type="nucleotide sequence ID" value="XM_022721520.1"/>
</dbReference>
<keyword evidence="2" id="KW-0472">Membrane</keyword>
<dbReference type="Pfam" id="PF00583">
    <property type="entry name" value="Acetyltransf_1"/>
    <property type="match status" value="1"/>
</dbReference>
<evidence type="ECO:0000256" key="1">
    <source>
        <dbReference type="ARBA" id="ARBA00022679"/>
    </source>
</evidence>
<reference evidence="5" key="1">
    <citation type="journal article" date="2017" name="Genome Biol.">
        <title>Comparative genomics reveals high biological diversity and specific adaptations in the industrially and medically important fungal genus Aspergillus.</title>
        <authorList>
            <person name="de Vries R.P."/>
            <person name="Riley R."/>
            <person name="Wiebenga A."/>
            <person name="Aguilar-Osorio G."/>
            <person name="Amillis S."/>
            <person name="Uchima C.A."/>
            <person name="Anderluh G."/>
            <person name="Asadollahi M."/>
            <person name="Askin M."/>
            <person name="Barry K."/>
            <person name="Battaglia E."/>
            <person name="Bayram O."/>
            <person name="Benocci T."/>
            <person name="Braus-Stromeyer S.A."/>
            <person name="Caldana C."/>
            <person name="Canovas D."/>
            <person name="Cerqueira G.C."/>
            <person name="Chen F."/>
            <person name="Chen W."/>
            <person name="Choi C."/>
            <person name="Clum A."/>
            <person name="Dos Santos R.A."/>
            <person name="Damasio A.R."/>
            <person name="Diallinas G."/>
            <person name="Emri T."/>
            <person name="Fekete E."/>
            <person name="Flipphi M."/>
            <person name="Freyberg S."/>
            <person name="Gallo A."/>
            <person name="Gournas C."/>
            <person name="Habgood R."/>
            <person name="Hainaut M."/>
            <person name="Harispe M.L."/>
            <person name="Henrissat B."/>
            <person name="Hilden K.S."/>
            <person name="Hope R."/>
            <person name="Hossain A."/>
            <person name="Karabika E."/>
            <person name="Karaffa L."/>
            <person name="Karanyi Z."/>
            <person name="Krasevec N."/>
            <person name="Kuo A."/>
            <person name="Kusch H."/>
            <person name="LaButti K."/>
            <person name="Lagendijk E.L."/>
            <person name="Lapidus A."/>
            <person name="Levasseur A."/>
            <person name="Lindquist E."/>
            <person name="Lipzen A."/>
            <person name="Logrieco A.F."/>
            <person name="MacCabe A."/>
            <person name="Maekelae M.R."/>
            <person name="Malavazi I."/>
            <person name="Melin P."/>
            <person name="Meyer V."/>
            <person name="Mielnichuk N."/>
            <person name="Miskei M."/>
            <person name="Molnar A.P."/>
            <person name="Mule G."/>
            <person name="Ngan C.Y."/>
            <person name="Orejas M."/>
            <person name="Orosz E."/>
            <person name="Ouedraogo J.P."/>
            <person name="Overkamp K.M."/>
            <person name="Park H.-S."/>
            <person name="Perrone G."/>
            <person name="Piumi F."/>
            <person name="Punt P.J."/>
            <person name="Ram A.F."/>
            <person name="Ramon A."/>
            <person name="Rauscher S."/>
            <person name="Record E."/>
            <person name="Riano-Pachon D.M."/>
            <person name="Robert V."/>
            <person name="Roehrig J."/>
            <person name="Ruller R."/>
            <person name="Salamov A."/>
            <person name="Salih N.S."/>
            <person name="Samson R.A."/>
            <person name="Sandor E."/>
            <person name="Sanguinetti M."/>
            <person name="Schuetze T."/>
            <person name="Sepcic K."/>
            <person name="Shelest E."/>
            <person name="Sherlock G."/>
            <person name="Sophianopoulou V."/>
            <person name="Squina F.M."/>
            <person name="Sun H."/>
            <person name="Susca A."/>
            <person name="Todd R.B."/>
            <person name="Tsang A."/>
            <person name="Unkles S.E."/>
            <person name="van de Wiele N."/>
            <person name="van Rossen-Uffink D."/>
            <person name="Oliveira J.V."/>
            <person name="Vesth T.C."/>
            <person name="Visser J."/>
            <person name="Yu J.-H."/>
            <person name="Zhou M."/>
            <person name="Andersen M.R."/>
            <person name="Archer D.B."/>
            <person name="Baker S.E."/>
            <person name="Benoit I."/>
            <person name="Brakhage A.A."/>
            <person name="Braus G.H."/>
            <person name="Fischer R."/>
            <person name="Frisvad J.C."/>
            <person name="Goldman G.H."/>
            <person name="Houbraken J."/>
            <person name="Oakley B."/>
            <person name="Pocsi I."/>
            <person name="Scazzocchio C."/>
            <person name="Seiboth B."/>
            <person name="vanKuyk P.A."/>
            <person name="Wortman J."/>
            <person name="Dyer P.S."/>
            <person name="Grigoriev I.V."/>
        </authorList>
    </citation>
    <scope>NUCLEOTIDE SEQUENCE [LARGE SCALE GENOMIC DNA]</scope>
    <source>
        <strain evidence="5">CBS 506.65</strain>
    </source>
</reference>
<dbReference type="VEuPathDB" id="FungiDB:ASPZODRAFT_126528"/>
<dbReference type="EMBL" id="KV878336">
    <property type="protein sequence ID" value="OJJ50630.1"/>
    <property type="molecule type" value="Genomic_DNA"/>
</dbReference>
<proteinExistence type="predicted"/>
<feature type="domain" description="N-acetyltransferase" evidence="3">
    <location>
        <begin position="85"/>
        <end position="225"/>
    </location>
</feature>
<dbReference type="CDD" id="cd04301">
    <property type="entry name" value="NAT_SF"/>
    <property type="match status" value="1"/>
</dbReference>
<dbReference type="AlphaFoldDB" id="A0A1L9STU4"/>
<dbReference type="InterPro" id="IPR016181">
    <property type="entry name" value="Acyl_CoA_acyltransferase"/>
</dbReference>
<dbReference type="SUPFAM" id="SSF55729">
    <property type="entry name" value="Acyl-CoA N-acyltransferases (Nat)"/>
    <property type="match status" value="1"/>
</dbReference>
<dbReference type="PROSITE" id="PS51186">
    <property type="entry name" value="GNAT"/>
    <property type="match status" value="1"/>
</dbReference>
<feature type="transmembrane region" description="Helical" evidence="2">
    <location>
        <begin position="69"/>
        <end position="90"/>
    </location>
</feature>
<evidence type="ECO:0000313" key="4">
    <source>
        <dbReference type="EMBL" id="OJJ50630.1"/>
    </source>
</evidence>
<dbReference type="GeneID" id="34607985"/>
<evidence type="ECO:0000313" key="5">
    <source>
        <dbReference type="Proteomes" id="UP000184188"/>
    </source>
</evidence>
<evidence type="ECO:0000256" key="2">
    <source>
        <dbReference type="SAM" id="Phobius"/>
    </source>
</evidence>
<dbReference type="InterPro" id="IPR000182">
    <property type="entry name" value="GNAT_dom"/>
</dbReference>
<dbReference type="Proteomes" id="UP000184188">
    <property type="component" value="Unassembled WGS sequence"/>
</dbReference>
<keyword evidence="5" id="KW-1185">Reference proteome</keyword>
<dbReference type="InterPro" id="IPR050769">
    <property type="entry name" value="NAT_camello-type"/>
</dbReference>
<dbReference type="PANTHER" id="PTHR13947:SF50">
    <property type="entry name" value="ACETYLTRANSFERASE, GNAT FAMILY FAMILY"/>
    <property type="match status" value="1"/>
</dbReference>
<organism evidence="4 5">
    <name type="scientific">Penicilliopsis zonata CBS 506.65</name>
    <dbReference type="NCBI Taxonomy" id="1073090"/>
    <lineage>
        <taxon>Eukaryota</taxon>
        <taxon>Fungi</taxon>
        <taxon>Dikarya</taxon>
        <taxon>Ascomycota</taxon>
        <taxon>Pezizomycotina</taxon>
        <taxon>Eurotiomycetes</taxon>
        <taxon>Eurotiomycetidae</taxon>
        <taxon>Eurotiales</taxon>
        <taxon>Aspergillaceae</taxon>
        <taxon>Penicilliopsis</taxon>
    </lineage>
</organism>
<gene>
    <name evidence="4" type="ORF">ASPZODRAFT_126528</name>
</gene>
<dbReference type="OrthoDB" id="5343688at2759"/>
<evidence type="ECO:0000259" key="3">
    <source>
        <dbReference type="PROSITE" id="PS51186"/>
    </source>
</evidence>
<name>A0A1L9STU4_9EURO</name>
<dbReference type="PANTHER" id="PTHR13947">
    <property type="entry name" value="GNAT FAMILY N-ACETYLTRANSFERASE"/>
    <property type="match status" value="1"/>
</dbReference>
<dbReference type="GO" id="GO:0008080">
    <property type="term" value="F:N-acetyltransferase activity"/>
    <property type="evidence" value="ECO:0007669"/>
    <property type="project" value="InterPro"/>
</dbReference>
<protein>
    <recommendedName>
        <fullName evidence="3">N-acetyltransferase domain-containing protein</fullName>
    </recommendedName>
</protein>